<dbReference type="EMBL" id="QKWH01000003">
    <property type="protein sequence ID" value="PZR53871.1"/>
    <property type="molecule type" value="Genomic_DNA"/>
</dbReference>
<keyword evidence="4" id="KW-1185">Reference proteome</keyword>
<evidence type="ECO:0000259" key="2">
    <source>
        <dbReference type="Pfam" id="PF26345"/>
    </source>
</evidence>
<feature type="region of interest" description="Disordered" evidence="1">
    <location>
        <begin position="92"/>
        <end position="118"/>
    </location>
</feature>
<name>A0A2W5YGK3_9MICO</name>
<gene>
    <name evidence="3" type="ORF">DNL40_07150</name>
</gene>
<accession>A0A2W5YGK3</accession>
<reference evidence="3 4" key="1">
    <citation type="submission" date="2018-06" db="EMBL/GenBank/DDBJ databases">
        <title>Whole genome sequencing of a novel hydrocarbon degrading bacterial strain, PW21 isolated from oil contaminated produced water sample.</title>
        <authorList>
            <person name="Nagkirti P."/>
            <person name="Shaikh A."/>
            <person name="Gowdaman V."/>
            <person name="Engineer A.E."/>
            <person name="Dagar S."/>
            <person name="Dhakephalkar P.K."/>
        </authorList>
    </citation>
    <scope>NUCLEOTIDE SEQUENCE [LARGE SCALE GENOMIC DNA]</scope>
    <source>
        <strain evidence="3 4">PW21</strain>
    </source>
</reference>
<evidence type="ECO:0000256" key="1">
    <source>
        <dbReference type="SAM" id="MobiDB-lite"/>
    </source>
</evidence>
<comment type="caution">
    <text evidence="3">The sequence shown here is derived from an EMBL/GenBank/DDBJ whole genome shotgun (WGS) entry which is preliminary data.</text>
</comment>
<dbReference type="Proteomes" id="UP000248783">
    <property type="component" value="Unassembled WGS sequence"/>
</dbReference>
<proteinExistence type="predicted"/>
<evidence type="ECO:0000313" key="3">
    <source>
        <dbReference type="EMBL" id="PZR53871.1"/>
    </source>
</evidence>
<dbReference type="InterPro" id="IPR058807">
    <property type="entry name" value="ScoMcrA_N"/>
</dbReference>
<feature type="compositionally biased region" description="Low complexity" evidence="1">
    <location>
        <begin position="92"/>
        <end position="102"/>
    </location>
</feature>
<protein>
    <recommendedName>
        <fullName evidence="2">ScoMcrA-like N-terminal head domain-containing protein</fullName>
    </recommendedName>
</protein>
<organism evidence="3 4">
    <name type="scientific">Xylanimonas oleitrophica</name>
    <dbReference type="NCBI Taxonomy" id="2607479"/>
    <lineage>
        <taxon>Bacteria</taxon>
        <taxon>Bacillati</taxon>
        <taxon>Actinomycetota</taxon>
        <taxon>Actinomycetes</taxon>
        <taxon>Micrococcales</taxon>
        <taxon>Promicromonosporaceae</taxon>
        <taxon>Xylanimonas</taxon>
    </lineage>
</organism>
<dbReference type="AlphaFoldDB" id="A0A2W5YGK3"/>
<evidence type="ECO:0000313" key="4">
    <source>
        <dbReference type="Proteomes" id="UP000248783"/>
    </source>
</evidence>
<sequence>MATFSSVTRQHVLQAIAEHDDRGAESFLGVYGFAPSGHTVRHEGSTYDSRAILGVAHRYATGRAATAQEVDNSPLGADVLLSKRGFEVSGPATAAAKGAAKAPARRRTPSTTAAPRRQAVPERVEVICPTCAMTLPATGICDDCG</sequence>
<dbReference type="RefSeq" id="WP_111250538.1">
    <property type="nucleotide sequence ID" value="NZ_QKWH01000003.1"/>
</dbReference>
<dbReference type="Pfam" id="PF26345">
    <property type="entry name" value="ScoMcrA_N"/>
    <property type="match status" value="1"/>
</dbReference>
<feature type="domain" description="ScoMcrA-like N-terminal head" evidence="2">
    <location>
        <begin position="5"/>
        <end position="89"/>
    </location>
</feature>